<gene>
    <name evidence="17" type="ORF">BJ684DRAFT_21760</name>
</gene>
<feature type="domain" description="Alpha-D-phosphohexomutase C-terminal" evidence="13">
    <location>
        <begin position="355"/>
        <end position="427"/>
    </location>
</feature>
<dbReference type="FunFam" id="3.30.310.50:FF:000003">
    <property type="entry name" value="Phosphoacetylglucosamine mutase"/>
    <property type="match status" value="1"/>
</dbReference>
<evidence type="ECO:0000256" key="2">
    <source>
        <dbReference type="ARBA" id="ARBA00001946"/>
    </source>
</evidence>
<keyword evidence="6" id="KW-0597">Phosphoprotein</keyword>
<dbReference type="AlphaFoldDB" id="A0A4P9Y1H6"/>
<reference evidence="18" key="1">
    <citation type="journal article" date="2018" name="Nat. Microbiol.">
        <title>Leveraging single-cell genomics to expand the fungal tree of life.</title>
        <authorList>
            <person name="Ahrendt S.R."/>
            <person name="Quandt C.A."/>
            <person name="Ciobanu D."/>
            <person name="Clum A."/>
            <person name="Salamov A."/>
            <person name="Andreopoulos B."/>
            <person name="Cheng J.F."/>
            <person name="Woyke T."/>
            <person name="Pelin A."/>
            <person name="Henrissat B."/>
            <person name="Reynolds N.K."/>
            <person name="Benny G.L."/>
            <person name="Smith M.E."/>
            <person name="James T.Y."/>
            <person name="Grigoriev I.V."/>
        </authorList>
    </citation>
    <scope>NUCLEOTIDE SEQUENCE [LARGE SCALE GENOMIC DNA]</scope>
</reference>
<comment type="pathway">
    <text evidence="3">Nucleotide-sugar biosynthesis; UDP-N-acetyl-alpha-D-glucosamine biosynthesis; N-acetyl-alpha-D-glucosamine 1-phosphate from alpha-D-glucosamine 6-phosphate (route I): step 2/2.</text>
</comment>
<keyword evidence="8" id="KW-0460">Magnesium</keyword>
<evidence type="ECO:0000256" key="4">
    <source>
        <dbReference type="ARBA" id="ARBA00010231"/>
    </source>
</evidence>
<dbReference type="InterPro" id="IPR016657">
    <property type="entry name" value="PAGM"/>
</dbReference>
<name>A0A4P9Y1H6_9FUNG</name>
<dbReference type="GO" id="GO:0046872">
    <property type="term" value="F:metal ion binding"/>
    <property type="evidence" value="ECO:0007669"/>
    <property type="project" value="UniProtKB-KW"/>
</dbReference>
<accession>A0A4P9Y1H6</accession>
<keyword evidence="9" id="KW-0413">Isomerase</keyword>
<evidence type="ECO:0000256" key="6">
    <source>
        <dbReference type="ARBA" id="ARBA00022553"/>
    </source>
</evidence>
<dbReference type="InterPro" id="IPR005843">
    <property type="entry name" value="A-D-PHexomutase_C"/>
</dbReference>
<keyword evidence="18" id="KW-1185">Reference proteome</keyword>
<evidence type="ECO:0000256" key="12">
    <source>
        <dbReference type="ARBA" id="ARBA00032065"/>
    </source>
</evidence>
<dbReference type="InterPro" id="IPR005844">
    <property type="entry name" value="A-D-PHexomutase_a/b/a-I"/>
</dbReference>
<feature type="non-terminal residue" evidence="17">
    <location>
        <position position="1"/>
    </location>
</feature>
<evidence type="ECO:0000259" key="14">
    <source>
        <dbReference type="Pfam" id="PF02878"/>
    </source>
</evidence>
<evidence type="ECO:0000256" key="9">
    <source>
        <dbReference type="ARBA" id="ARBA00023235"/>
    </source>
</evidence>
<evidence type="ECO:0000256" key="1">
    <source>
        <dbReference type="ARBA" id="ARBA00000558"/>
    </source>
</evidence>
<keyword evidence="10" id="KW-0119">Carbohydrate metabolism</keyword>
<dbReference type="InterPro" id="IPR036900">
    <property type="entry name" value="A-D-PHexomutase_C_sf"/>
</dbReference>
<comment type="similarity">
    <text evidence="4">Belongs to the phosphohexose mutase family.</text>
</comment>
<dbReference type="Gene3D" id="3.40.120.10">
    <property type="entry name" value="Alpha-D-Glucose-1,6-Bisphosphate, subunit A, domain 3"/>
    <property type="match status" value="2"/>
</dbReference>
<dbReference type="SUPFAM" id="SSF53738">
    <property type="entry name" value="Phosphoglucomutase, first 3 domains"/>
    <property type="match status" value="2"/>
</dbReference>
<dbReference type="GO" id="GO:0005975">
    <property type="term" value="P:carbohydrate metabolic process"/>
    <property type="evidence" value="ECO:0007669"/>
    <property type="project" value="InterPro"/>
</dbReference>
<evidence type="ECO:0000259" key="15">
    <source>
        <dbReference type="Pfam" id="PF21404"/>
    </source>
</evidence>
<evidence type="ECO:0000256" key="3">
    <source>
        <dbReference type="ARBA" id="ARBA00004865"/>
    </source>
</evidence>
<evidence type="ECO:0000256" key="7">
    <source>
        <dbReference type="ARBA" id="ARBA00022723"/>
    </source>
</evidence>
<dbReference type="PANTHER" id="PTHR45955">
    <property type="entry name" value="PHOSPHOACETYLGLUCOSAMINE MUTASE"/>
    <property type="match status" value="1"/>
</dbReference>
<dbReference type="OrthoDB" id="1928at2759"/>
<dbReference type="InterPro" id="IPR016055">
    <property type="entry name" value="A-D-PHexomutase_a/b/a-I/II/III"/>
</dbReference>
<evidence type="ECO:0000256" key="11">
    <source>
        <dbReference type="ARBA" id="ARBA00031926"/>
    </source>
</evidence>
<dbReference type="InterPro" id="IPR049023">
    <property type="entry name" value="AMG1_II"/>
</dbReference>
<comment type="catalytic activity">
    <reaction evidence="1">
        <text>N-acetyl-alpha-D-glucosamine 1-phosphate = N-acetyl-D-glucosamine 6-phosphate</text>
        <dbReference type="Rhea" id="RHEA:23804"/>
        <dbReference type="ChEBI" id="CHEBI:57513"/>
        <dbReference type="ChEBI" id="CHEBI:57776"/>
        <dbReference type="EC" id="5.4.2.3"/>
    </reaction>
</comment>
<dbReference type="Pfam" id="PF02878">
    <property type="entry name" value="PGM_PMM_I"/>
    <property type="match status" value="1"/>
</dbReference>
<feature type="domain" description="Phosphoacetylglucosamine mutase AMG1" evidence="16">
    <location>
        <begin position="80"/>
        <end position="187"/>
    </location>
</feature>
<dbReference type="UniPathway" id="UPA00113">
    <property type="reaction ID" value="UER00530"/>
</dbReference>
<dbReference type="GO" id="GO:0006048">
    <property type="term" value="P:UDP-N-acetylglucosamine biosynthetic process"/>
    <property type="evidence" value="ECO:0007669"/>
    <property type="project" value="UniProtKB-UniPathway"/>
</dbReference>
<dbReference type="EC" id="5.4.2.3" evidence="5"/>
<dbReference type="SUPFAM" id="SSF55957">
    <property type="entry name" value="Phosphoglucomutase, C-terminal domain"/>
    <property type="match status" value="1"/>
</dbReference>
<proteinExistence type="inferred from homology"/>
<dbReference type="FunFam" id="3.40.120.10:FF:000023">
    <property type="entry name" value="Phosphoacetylglucosamine mutase"/>
    <property type="match status" value="1"/>
</dbReference>
<dbReference type="CDD" id="cd03086">
    <property type="entry name" value="PGM3"/>
    <property type="match status" value="1"/>
</dbReference>
<evidence type="ECO:0000256" key="10">
    <source>
        <dbReference type="ARBA" id="ARBA00023277"/>
    </source>
</evidence>
<dbReference type="Gene3D" id="3.30.310.50">
    <property type="entry name" value="Alpha-D-phosphohexomutase, C-terminal domain"/>
    <property type="match status" value="1"/>
</dbReference>
<feature type="domain" description="Alpha-D-phosphohexomutase alpha/beta/alpha" evidence="14">
    <location>
        <begin position="13"/>
        <end position="70"/>
    </location>
</feature>
<evidence type="ECO:0000313" key="17">
    <source>
        <dbReference type="EMBL" id="RKP11660.1"/>
    </source>
</evidence>
<comment type="cofactor">
    <cofactor evidence="2">
        <name>Mg(2+)</name>
        <dbReference type="ChEBI" id="CHEBI:18420"/>
    </cofactor>
</comment>
<dbReference type="Pfam" id="PF21404">
    <property type="entry name" value="AMG1_III"/>
    <property type="match status" value="1"/>
</dbReference>
<protein>
    <recommendedName>
        <fullName evidence="5">phosphoacetylglucosamine mutase</fullName>
        <ecNumber evidence="5">5.4.2.3</ecNumber>
    </recommendedName>
    <alternativeName>
        <fullName evidence="12">Acetylglucosamine phosphomutase</fullName>
    </alternativeName>
    <alternativeName>
        <fullName evidence="11">N-acetylglucosamine-phosphate mutase</fullName>
    </alternativeName>
</protein>
<feature type="domain" description="Phosphoacetylglucosamine mutase AMG1" evidence="15">
    <location>
        <begin position="202"/>
        <end position="339"/>
    </location>
</feature>
<dbReference type="InterPro" id="IPR049022">
    <property type="entry name" value="AMG1_III"/>
</dbReference>
<dbReference type="Pfam" id="PF21405">
    <property type="entry name" value="AMG1_II"/>
    <property type="match status" value="1"/>
</dbReference>
<dbReference type="GO" id="GO:0004610">
    <property type="term" value="F:phosphoacetylglucosamine mutase activity"/>
    <property type="evidence" value="ECO:0007669"/>
    <property type="project" value="UniProtKB-EC"/>
</dbReference>
<evidence type="ECO:0000256" key="5">
    <source>
        <dbReference type="ARBA" id="ARBA00012731"/>
    </source>
</evidence>
<dbReference type="Pfam" id="PF00408">
    <property type="entry name" value="PGM_PMM_IV"/>
    <property type="match status" value="1"/>
</dbReference>
<dbReference type="PANTHER" id="PTHR45955:SF1">
    <property type="entry name" value="PHOSPHOACETYLGLUCOSAMINE MUTASE"/>
    <property type="match status" value="1"/>
</dbReference>
<evidence type="ECO:0000256" key="8">
    <source>
        <dbReference type="ARBA" id="ARBA00022842"/>
    </source>
</evidence>
<sequence length="446" mass="48094">STADALVTSASIDLNKPARIVFARDTRPSGPPLVAALSRALSAMGAEVTDYGILTTPQLHYMVRCLNTQGTPEAYGEPTKAGYYQKLATAFHRLVKGSAASNISGPIHVDCANGVGAPRLAELADSFAAMSSPLQFDILKTEIDSPALLNSECGADYVKTRQDGPKGIALTPGERYASFDGDADRIVFYYADPQDRTFRLLDGDKIAGLAAMYFAELCKAADIELNIGVVQTAYANGSSTSYLRNTLQLPVSCVCTGVKHLHHEAERYDIGVYFEANGHGTVLFSQQALKAFKTTEAHSPAHASALEKLQALADLINQTVGDAMSDLLFVEAILANKQWPLERWDQDYTDLPSRLVRVLVEDRSAFRTTMADTQLVAPAGLQEKIDAEIAKFSAGRAFVRPSGTEDVVRVYAEAATRSECDTLAWKVAGLVFDLAGGKGERPSEFL</sequence>
<evidence type="ECO:0000259" key="13">
    <source>
        <dbReference type="Pfam" id="PF00408"/>
    </source>
</evidence>
<organism evidence="17 18">
    <name type="scientific">Piptocephalis cylindrospora</name>
    <dbReference type="NCBI Taxonomy" id="1907219"/>
    <lineage>
        <taxon>Eukaryota</taxon>
        <taxon>Fungi</taxon>
        <taxon>Fungi incertae sedis</taxon>
        <taxon>Zoopagomycota</taxon>
        <taxon>Zoopagomycotina</taxon>
        <taxon>Zoopagomycetes</taxon>
        <taxon>Zoopagales</taxon>
        <taxon>Piptocephalidaceae</taxon>
        <taxon>Piptocephalis</taxon>
    </lineage>
</organism>
<evidence type="ECO:0000313" key="18">
    <source>
        <dbReference type="Proteomes" id="UP000267251"/>
    </source>
</evidence>
<evidence type="ECO:0000259" key="16">
    <source>
        <dbReference type="Pfam" id="PF21405"/>
    </source>
</evidence>
<dbReference type="Proteomes" id="UP000267251">
    <property type="component" value="Unassembled WGS sequence"/>
</dbReference>
<keyword evidence="7" id="KW-0479">Metal-binding</keyword>
<dbReference type="EMBL" id="KZ988734">
    <property type="protein sequence ID" value="RKP11660.1"/>
    <property type="molecule type" value="Genomic_DNA"/>
</dbReference>